<feature type="domain" description="Transcriptional repressor PaaX-like C-terminal" evidence="2">
    <location>
        <begin position="165"/>
        <end position="247"/>
    </location>
</feature>
<proteinExistence type="predicted"/>
<evidence type="ECO:0000313" key="4">
    <source>
        <dbReference type="EMBL" id="ANK61539.1"/>
    </source>
</evidence>
<dbReference type="SUPFAM" id="SSF46785">
    <property type="entry name" value="Winged helix' DNA-binding domain"/>
    <property type="match status" value="1"/>
</dbReference>
<dbReference type="Pfam" id="PF07848">
    <property type="entry name" value="PaaX"/>
    <property type="match status" value="1"/>
</dbReference>
<dbReference type="RefSeq" id="WP_068279737.1">
    <property type="nucleotide sequence ID" value="NZ_CP014873.1"/>
</dbReference>
<dbReference type="STRING" id="375175.AYR53_01420"/>
<evidence type="ECO:0000259" key="1">
    <source>
        <dbReference type="Pfam" id="PF07848"/>
    </source>
</evidence>
<reference evidence="4 5" key="1">
    <citation type="submission" date="2016-03" db="EMBL/GenBank/DDBJ databases">
        <title>Pediococcus and Lactobacillus from brewery environment - whole genome sequencing and assembly.</title>
        <authorList>
            <person name="Behr J."/>
            <person name="Geissler A.J."/>
            <person name="Vogel R.F."/>
        </authorList>
    </citation>
    <scope>NUCLEOTIDE SEQUENCE [LARGE SCALE GENOMIC DNA]</scope>
    <source>
        <strain evidence="4 5">TMW 1.1989</strain>
    </source>
</reference>
<feature type="domain" description="Transcriptional repressor PaaX-like central Cas2-like" evidence="3">
    <location>
        <begin position="81"/>
        <end position="157"/>
    </location>
</feature>
<dbReference type="Gene3D" id="1.10.10.10">
    <property type="entry name" value="Winged helix-like DNA-binding domain superfamily/Winged helix DNA-binding domain"/>
    <property type="match status" value="1"/>
</dbReference>
<dbReference type="InterPro" id="IPR011965">
    <property type="entry name" value="PaaX_trns_reg"/>
</dbReference>
<dbReference type="PANTHER" id="PTHR30319:SF1">
    <property type="entry name" value="TRANSCRIPTIONAL REPRESSOR PAAX"/>
    <property type="match status" value="1"/>
</dbReference>
<dbReference type="Proteomes" id="UP000078582">
    <property type="component" value="Chromosome"/>
</dbReference>
<gene>
    <name evidence="4" type="ORF">AYR53_01420</name>
</gene>
<dbReference type="EMBL" id="CP014873">
    <property type="protein sequence ID" value="ANK61539.1"/>
    <property type="molecule type" value="Genomic_DNA"/>
</dbReference>
<accession>A0A192GYE2</accession>
<feature type="domain" description="Transcriptional repressor PaaX-like N-terminal" evidence="1">
    <location>
        <begin position="14"/>
        <end position="64"/>
    </location>
</feature>
<dbReference type="Gene3D" id="3.30.70.2650">
    <property type="match status" value="1"/>
</dbReference>
<dbReference type="InterPro" id="IPR036388">
    <property type="entry name" value="WH-like_DNA-bd_sf"/>
</dbReference>
<dbReference type="OrthoDB" id="2270427at2"/>
<dbReference type="PANTHER" id="PTHR30319">
    <property type="entry name" value="PHENYLACETIC ACID REGULATOR-RELATED TRANSCRIPTIONAL REPRESSOR"/>
    <property type="match status" value="1"/>
</dbReference>
<dbReference type="InterPro" id="IPR048846">
    <property type="entry name" value="PaaX-like_central"/>
</dbReference>
<name>A0A192GYE2_9LACO</name>
<protein>
    <recommendedName>
        <fullName evidence="6">PaaX-like C-terminal domain-containing protein</fullName>
    </recommendedName>
</protein>
<keyword evidence="5" id="KW-1185">Reference proteome</keyword>
<dbReference type="AlphaFoldDB" id="A0A192GYE2"/>
<dbReference type="GeneID" id="42980896"/>
<dbReference type="InterPro" id="IPR012906">
    <property type="entry name" value="PaaX-like_N"/>
</dbReference>
<evidence type="ECO:0000313" key="5">
    <source>
        <dbReference type="Proteomes" id="UP000078582"/>
    </source>
</evidence>
<organism evidence="4 5">
    <name type="scientific">Loigolactobacillus backii</name>
    <dbReference type="NCBI Taxonomy" id="375175"/>
    <lineage>
        <taxon>Bacteria</taxon>
        <taxon>Bacillati</taxon>
        <taxon>Bacillota</taxon>
        <taxon>Bacilli</taxon>
        <taxon>Lactobacillales</taxon>
        <taxon>Lactobacillaceae</taxon>
        <taxon>Loigolactobacillus</taxon>
    </lineage>
</organism>
<dbReference type="Pfam" id="PF08223">
    <property type="entry name" value="PaaX_C"/>
    <property type="match status" value="1"/>
</dbReference>
<dbReference type="InterPro" id="IPR013225">
    <property type="entry name" value="PaaX_C"/>
</dbReference>
<dbReference type="PIRSF" id="PIRSF020623">
    <property type="entry name" value="PaaX"/>
    <property type="match status" value="1"/>
</dbReference>
<evidence type="ECO:0000259" key="3">
    <source>
        <dbReference type="Pfam" id="PF20803"/>
    </source>
</evidence>
<sequence length="265" mass="30504">MQSVEKQILHLIDVGEEVHAKTLVAIYTKRNYTEMTVRNTLSKLKNQGRIISRRRGLYALTAEGKKRLSDINLKYNNYQMAFDGNWTFVFIRIPEEKRKAKAAFKTALQEYGFAPYQSSVYVSPWHYGNDVLALAQEIGVTSDVKVVKGTFFKTRLTRQEAFQMWHLKTLTQTYQTEYAWIKEKMAPTSQVVASGDDQALLNLYLDIGNHINTMFLLDPILPQSLLPPDWIGQKTLQLLITGYNSIAEIFPKQSPYAKFMTPMFT</sequence>
<dbReference type="GO" id="GO:0006351">
    <property type="term" value="P:DNA-templated transcription"/>
    <property type="evidence" value="ECO:0007669"/>
    <property type="project" value="InterPro"/>
</dbReference>
<dbReference type="Pfam" id="PF20803">
    <property type="entry name" value="PaaX_M"/>
    <property type="match status" value="1"/>
</dbReference>
<dbReference type="InterPro" id="IPR036390">
    <property type="entry name" value="WH_DNA-bd_sf"/>
</dbReference>
<evidence type="ECO:0000259" key="2">
    <source>
        <dbReference type="Pfam" id="PF08223"/>
    </source>
</evidence>
<evidence type="ECO:0008006" key="6">
    <source>
        <dbReference type="Google" id="ProtNLM"/>
    </source>
</evidence>